<evidence type="ECO:0000256" key="5">
    <source>
        <dbReference type="ARBA" id="ARBA00022759"/>
    </source>
</evidence>
<keyword evidence="8" id="KW-0862">Zinc</keyword>
<dbReference type="FunFam" id="3.10.20.370:FF:000001">
    <property type="entry name" value="Retrovirus-related Pol polyprotein from transposon 17.6-like protein"/>
    <property type="match status" value="1"/>
</dbReference>
<dbReference type="PROSITE" id="PS50878">
    <property type="entry name" value="RT_POL"/>
    <property type="match status" value="1"/>
</dbReference>
<name>A0A267GNB6_9PLAT</name>
<evidence type="ECO:0000256" key="6">
    <source>
        <dbReference type="ARBA" id="ARBA00022801"/>
    </source>
</evidence>
<dbReference type="FunFam" id="1.10.340.70:FF:000003">
    <property type="entry name" value="Protein CBG25708"/>
    <property type="match status" value="1"/>
</dbReference>
<feature type="compositionally biased region" description="Basic residues" evidence="9">
    <location>
        <begin position="275"/>
        <end position="290"/>
    </location>
</feature>
<feature type="compositionally biased region" description="Basic and acidic residues" evidence="9">
    <location>
        <begin position="1342"/>
        <end position="1373"/>
    </location>
</feature>
<feature type="compositionally biased region" description="Polar residues" evidence="9">
    <location>
        <begin position="1319"/>
        <end position="1341"/>
    </location>
</feature>
<dbReference type="GO" id="GO:0004190">
    <property type="term" value="F:aspartic-type endopeptidase activity"/>
    <property type="evidence" value="ECO:0007669"/>
    <property type="project" value="UniProtKB-KW"/>
</dbReference>
<dbReference type="EMBL" id="NIVC01000264">
    <property type="protein sequence ID" value="PAA86792.1"/>
    <property type="molecule type" value="Genomic_DNA"/>
</dbReference>
<dbReference type="InterPro" id="IPR012337">
    <property type="entry name" value="RNaseH-like_sf"/>
</dbReference>
<dbReference type="PROSITE" id="PS50994">
    <property type="entry name" value="INTEGRASE"/>
    <property type="match status" value="1"/>
</dbReference>
<gene>
    <name evidence="14" type="ORF">BOX15_Mlig011862g1</name>
</gene>
<dbReference type="InterPro" id="IPR021109">
    <property type="entry name" value="Peptidase_aspartic_dom_sf"/>
</dbReference>
<evidence type="ECO:0000259" key="10">
    <source>
        <dbReference type="PROSITE" id="PS50158"/>
    </source>
</evidence>
<dbReference type="CDD" id="cd09274">
    <property type="entry name" value="RNase_HI_RT_Ty3"/>
    <property type="match status" value="1"/>
</dbReference>
<evidence type="ECO:0000313" key="14">
    <source>
        <dbReference type="EMBL" id="PAA86792.1"/>
    </source>
</evidence>
<keyword evidence="8" id="KW-0479">Metal-binding</keyword>
<evidence type="ECO:0000259" key="13">
    <source>
        <dbReference type="PROSITE" id="PS50994"/>
    </source>
</evidence>
<keyword evidence="6" id="KW-0378">Hydrolase</keyword>
<dbReference type="SUPFAM" id="SSF56672">
    <property type="entry name" value="DNA/RNA polymerases"/>
    <property type="match status" value="1"/>
</dbReference>
<dbReference type="InterPro" id="IPR050951">
    <property type="entry name" value="Retrovirus_Pol_polyprotein"/>
</dbReference>
<keyword evidence="7" id="KW-0695">RNA-directed DNA polymerase</keyword>
<accession>A0A267GNB6</accession>
<dbReference type="SMART" id="SM00343">
    <property type="entry name" value="ZnF_C2HC"/>
    <property type="match status" value="2"/>
</dbReference>
<dbReference type="SUPFAM" id="SSF53098">
    <property type="entry name" value="Ribonuclease H-like"/>
    <property type="match status" value="1"/>
</dbReference>
<organism evidence="14 15">
    <name type="scientific">Macrostomum lignano</name>
    <dbReference type="NCBI Taxonomy" id="282301"/>
    <lineage>
        <taxon>Eukaryota</taxon>
        <taxon>Metazoa</taxon>
        <taxon>Spiralia</taxon>
        <taxon>Lophotrochozoa</taxon>
        <taxon>Platyhelminthes</taxon>
        <taxon>Rhabditophora</taxon>
        <taxon>Macrostomorpha</taxon>
        <taxon>Macrostomida</taxon>
        <taxon>Macrostomidae</taxon>
        <taxon>Macrostomum</taxon>
    </lineage>
</organism>
<evidence type="ECO:0000259" key="12">
    <source>
        <dbReference type="PROSITE" id="PS50878"/>
    </source>
</evidence>
<keyword evidence="8" id="KW-0863">Zinc-finger</keyword>
<dbReference type="PROSITE" id="PS50158">
    <property type="entry name" value="ZF_CCHC"/>
    <property type="match status" value="1"/>
</dbReference>
<dbReference type="EC" id="2.7.7.49" evidence="1"/>
<dbReference type="SUPFAM" id="SSF57756">
    <property type="entry name" value="Retrovirus zinc finger-like domains"/>
    <property type="match status" value="1"/>
</dbReference>
<dbReference type="STRING" id="282301.A0A267GNB6"/>
<keyword evidence="5" id="KW-0255">Endonuclease</keyword>
<keyword evidence="15" id="KW-1185">Reference proteome</keyword>
<feature type="region of interest" description="Disordered" evidence="9">
    <location>
        <begin position="1299"/>
        <end position="1373"/>
    </location>
</feature>
<dbReference type="Gene3D" id="3.30.70.270">
    <property type="match status" value="2"/>
</dbReference>
<evidence type="ECO:0000256" key="1">
    <source>
        <dbReference type="ARBA" id="ARBA00012493"/>
    </source>
</evidence>
<dbReference type="SUPFAM" id="SSF50630">
    <property type="entry name" value="Acid proteases"/>
    <property type="match status" value="1"/>
</dbReference>
<dbReference type="InterPro" id="IPR036875">
    <property type="entry name" value="Znf_CCHC_sf"/>
</dbReference>
<dbReference type="FunFam" id="3.30.420.10:FF:000063">
    <property type="entry name" value="Retrovirus-related Pol polyprotein from transposon 297-like Protein"/>
    <property type="match status" value="1"/>
</dbReference>
<keyword evidence="2" id="KW-0808">Transferase</keyword>
<keyword evidence="4" id="KW-0540">Nuclease</keyword>
<protein>
    <recommendedName>
        <fullName evidence="1">RNA-directed DNA polymerase</fullName>
        <ecNumber evidence="1">2.7.7.49</ecNumber>
    </recommendedName>
</protein>
<evidence type="ECO:0000256" key="8">
    <source>
        <dbReference type="PROSITE-ProRule" id="PRU00047"/>
    </source>
</evidence>
<feature type="compositionally biased region" description="Basic and acidic residues" evidence="9">
    <location>
        <begin position="257"/>
        <end position="272"/>
    </location>
</feature>
<feature type="domain" description="Integrase catalytic" evidence="13">
    <location>
        <begin position="1050"/>
        <end position="1202"/>
    </location>
</feature>
<dbReference type="PANTHER" id="PTHR37984:SF5">
    <property type="entry name" value="PROTEIN NYNRIN-LIKE"/>
    <property type="match status" value="1"/>
</dbReference>
<dbReference type="PANTHER" id="PTHR37984">
    <property type="entry name" value="PROTEIN CBG26694"/>
    <property type="match status" value="1"/>
</dbReference>
<sequence>MSDGSLEAIVGIEAEEEDITMATSVKIGEFDVAKPEQWEAYEERLEQFLVVNKVTEEAHKRANLITVIGNDCYQLLRNLLSPKKPKDVNFDDQVKALREHFNPRPKIVVERFNFHSRAQHEGENVSDFIASLRKLAATCGFNEFLDEALRDRWFVVGLRNRLTQQRLLQEDTLTLTGALTLATAMEAAERGVVTISSTGAIQAVKSSRASKNLTDGLSEKNNRNNQSGCFRCNAQDHWAKNCPYRSKTCSKCGRVGHKSDACRTKDRTKDSGGGKQKKLNSSRHKRHGRVHYAQDKASSTSSHSRDSNCTSQGHHRECFEVRTVCSTGQVAHVTSPPYECELELNGKAVRFQVDTGADKTLINEKTSKQLGLKLSRTTVRLSSYTDHSIPVLGEATIDVVSHNVRLYQLPVLIVKGERVNLLGRDWLSKIKIDWDKFASVNVTTLVQPMDLLVRRHEQVFAETLGTIKGLKANIVLKENSIPKYFKSRPVPFAIKGLIEDELKSLQAQGIITKVKASDFASPIVPVLKRDGKSVRICADFKRTVNPQLQVDKYPLPRPEEIFATLNGGKYFTKLDISQAFLQLELEESYRRFTTINTHLGLFQYNRLTMGLASAPAQFQEAMEKILQGLDVVVYIDDILVSGTSLEDHDNRLNAVLERLSDYGVHLNRKKCEFRLNKIAFLGYVIDENGLHPSNEKVEAIHNAPAPTNATEVRSLIGMITYYAKFIPNLSSILVPLNRLLCKESEFHWSEECNAAFDRVKKTLTSDRMLAHFDPKKQLVLQTDASKYGIGCVISHVMPNGDERPVAYASRTLSKPEINYSQLEKEALAIVFGVKRFHQYLFGHHFVLVTDHKPLLTIFGDKKDIPSIAASRLQRWAVLLSAHQYTIKFRRTEDHSNADALSRLPDRAKNILCDKILEVRLEMLPITAETIRTATRKDAELRKVVHYCQNGWPETSEPGLEQYFRKRNELCIEQGVIFWGLRVVIPRSVQRMVLELLHDGHPGIVAMKSIARLHVWFPGIDSAIEDLVRSCEGCQLQRNLPAQAPVQPLVWPEKPWTRIQLDYMGPFHGYFWLIIVDATSKWVEIFPMKHATTSKTIECLRDTFTRFGIPQQVLSDNGSQFCSSEFRAFLKRNNIRQILTAVGHPRTNGLSERMVQTAKSAIKAGIKTHGDPILSMQNFLFRYRSTPHSTTGRTPAEMMLCYKRRTQLDFLRPDTYSKVLDKQTDVTERQSHRGASPREFQEGEKVLTLDFRREKENRWIPAEVVTRTGPMSYRLQVNGQIWKRHVDQIVKTDVLPTRIPPIMKRHQDDQTDLAREQMQSEDISNPATQSVPVQDEPQTTDSDGTRGKSTDTSAKEPRRLRDRDKLQKPDRLRY</sequence>
<dbReference type="InterPro" id="IPR001995">
    <property type="entry name" value="Peptidase_A2_cat"/>
</dbReference>
<dbReference type="InterPro" id="IPR043128">
    <property type="entry name" value="Rev_trsase/Diguanyl_cyclase"/>
</dbReference>
<dbReference type="Gene3D" id="2.40.70.10">
    <property type="entry name" value="Acid Proteases"/>
    <property type="match status" value="1"/>
</dbReference>
<dbReference type="Pfam" id="PF17921">
    <property type="entry name" value="Integrase_H2C2"/>
    <property type="match status" value="1"/>
</dbReference>
<evidence type="ECO:0000256" key="9">
    <source>
        <dbReference type="SAM" id="MobiDB-lite"/>
    </source>
</evidence>
<evidence type="ECO:0000256" key="2">
    <source>
        <dbReference type="ARBA" id="ARBA00022679"/>
    </source>
</evidence>
<dbReference type="Gene3D" id="4.10.60.10">
    <property type="entry name" value="Zinc finger, CCHC-type"/>
    <property type="match status" value="1"/>
</dbReference>
<dbReference type="Pfam" id="PF00665">
    <property type="entry name" value="rve"/>
    <property type="match status" value="1"/>
</dbReference>
<dbReference type="InterPro" id="IPR001878">
    <property type="entry name" value="Znf_CCHC"/>
</dbReference>
<dbReference type="Proteomes" id="UP000215902">
    <property type="component" value="Unassembled WGS sequence"/>
</dbReference>
<feature type="region of interest" description="Disordered" evidence="9">
    <location>
        <begin position="250"/>
        <end position="312"/>
    </location>
</feature>
<dbReference type="PROSITE" id="PS50175">
    <property type="entry name" value="ASP_PROT_RETROV"/>
    <property type="match status" value="1"/>
</dbReference>
<dbReference type="OrthoDB" id="6220944at2759"/>
<dbReference type="Pfam" id="PF13975">
    <property type="entry name" value="gag-asp_proteas"/>
    <property type="match status" value="1"/>
</dbReference>
<dbReference type="Gene3D" id="1.10.340.70">
    <property type="match status" value="1"/>
</dbReference>
<dbReference type="InterPro" id="IPR041588">
    <property type="entry name" value="Integrase_H2C2"/>
</dbReference>
<dbReference type="InterPro" id="IPR036397">
    <property type="entry name" value="RNaseH_sf"/>
</dbReference>
<dbReference type="GO" id="GO:0008270">
    <property type="term" value="F:zinc ion binding"/>
    <property type="evidence" value="ECO:0007669"/>
    <property type="project" value="UniProtKB-KW"/>
</dbReference>
<dbReference type="GO" id="GO:0004519">
    <property type="term" value="F:endonuclease activity"/>
    <property type="evidence" value="ECO:0007669"/>
    <property type="project" value="UniProtKB-KW"/>
</dbReference>
<proteinExistence type="predicted"/>
<reference evidence="14 15" key="1">
    <citation type="submission" date="2017-06" db="EMBL/GenBank/DDBJ databases">
        <title>A platform for efficient transgenesis in Macrostomum lignano, a flatworm model organism for stem cell research.</title>
        <authorList>
            <person name="Berezikov E."/>
        </authorList>
    </citation>
    <scope>NUCLEOTIDE SEQUENCE [LARGE SCALE GENOMIC DNA]</scope>
    <source>
        <strain evidence="14">DV1</strain>
        <tissue evidence="14">Whole organism</tissue>
    </source>
</reference>
<feature type="domain" description="Reverse transcriptase" evidence="12">
    <location>
        <begin position="508"/>
        <end position="685"/>
    </location>
</feature>
<dbReference type="Gene3D" id="3.10.20.370">
    <property type="match status" value="1"/>
</dbReference>
<keyword evidence="3" id="KW-0548">Nucleotidyltransferase</keyword>
<evidence type="ECO:0000256" key="3">
    <source>
        <dbReference type="ARBA" id="ARBA00022695"/>
    </source>
</evidence>
<comment type="caution">
    <text evidence="14">The sequence shown here is derived from an EMBL/GenBank/DDBJ whole genome shotgun (WGS) entry which is preliminary data.</text>
</comment>
<evidence type="ECO:0000259" key="11">
    <source>
        <dbReference type="PROSITE" id="PS50175"/>
    </source>
</evidence>
<feature type="compositionally biased region" description="Polar residues" evidence="9">
    <location>
        <begin position="296"/>
        <end position="312"/>
    </location>
</feature>
<evidence type="ECO:0000313" key="15">
    <source>
        <dbReference type="Proteomes" id="UP000215902"/>
    </source>
</evidence>
<dbReference type="GO" id="GO:0003677">
    <property type="term" value="F:DNA binding"/>
    <property type="evidence" value="ECO:0007669"/>
    <property type="project" value="UniProtKB-KW"/>
</dbReference>
<dbReference type="InterPro" id="IPR001584">
    <property type="entry name" value="Integrase_cat-core"/>
</dbReference>
<dbReference type="CDD" id="cd01647">
    <property type="entry name" value="RT_LTR"/>
    <property type="match status" value="1"/>
</dbReference>
<dbReference type="InterPro" id="IPR043502">
    <property type="entry name" value="DNA/RNA_pol_sf"/>
</dbReference>
<dbReference type="FunFam" id="3.30.70.270:FF:000026">
    <property type="entry name" value="Transposon Ty3-G Gag-Pol polyprotein"/>
    <property type="match status" value="1"/>
</dbReference>
<feature type="compositionally biased region" description="Basic and acidic residues" evidence="9">
    <location>
        <begin position="1304"/>
        <end position="1314"/>
    </location>
</feature>
<dbReference type="Pfam" id="PF00078">
    <property type="entry name" value="RVT_1"/>
    <property type="match status" value="1"/>
</dbReference>
<dbReference type="GO" id="GO:0016779">
    <property type="term" value="F:nucleotidyltransferase activity"/>
    <property type="evidence" value="ECO:0007669"/>
    <property type="project" value="UniProtKB-KW"/>
</dbReference>
<evidence type="ECO:0000256" key="4">
    <source>
        <dbReference type="ARBA" id="ARBA00022722"/>
    </source>
</evidence>
<dbReference type="GO" id="GO:0006508">
    <property type="term" value="P:proteolysis"/>
    <property type="evidence" value="ECO:0007669"/>
    <property type="project" value="UniProtKB-KW"/>
</dbReference>
<dbReference type="Pfam" id="PF17917">
    <property type="entry name" value="RT_RNaseH"/>
    <property type="match status" value="1"/>
</dbReference>
<dbReference type="GO" id="GO:0015074">
    <property type="term" value="P:DNA integration"/>
    <property type="evidence" value="ECO:0007669"/>
    <property type="project" value="InterPro"/>
</dbReference>
<dbReference type="InterPro" id="IPR041373">
    <property type="entry name" value="RT_RNaseH"/>
</dbReference>
<dbReference type="Gene3D" id="3.30.420.10">
    <property type="entry name" value="Ribonuclease H-like superfamily/Ribonuclease H"/>
    <property type="match status" value="1"/>
</dbReference>
<feature type="domain" description="CCHC-type" evidence="10">
    <location>
        <begin position="229"/>
        <end position="243"/>
    </location>
</feature>
<evidence type="ECO:0000256" key="7">
    <source>
        <dbReference type="ARBA" id="ARBA00022918"/>
    </source>
</evidence>
<feature type="domain" description="Peptidase A2" evidence="11">
    <location>
        <begin position="349"/>
        <end position="426"/>
    </location>
</feature>
<dbReference type="Gene3D" id="3.10.10.10">
    <property type="entry name" value="HIV Type 1 Reverse Transcriptase, subunit A, domain 1"/>
    <property type="match status" value="1"/>
</dbReference>
<dbReference type="InterPro" id="IPR000477">
    <property type="entry name" value="RT_dom"/>
</dbReference>